<dbReference type="PATRIC" id="fig|946483.4.peg.713"/>
<evidence type="ECO:0000313" key="4">
    <source>
        <dbReference type="Proteomes" id="UP000017184"/>
    </source>
</evidence>
<dbReference type="SUPFAM" id="SSF52540">
    <property type="entry name" value="P-loop containing nucleoside triphosphate hydrolases"/>
    <property type="match status" value="1"/>
</dbReference>
<feature type="domain" description="Rad50/SbcC-type AAA" evidence="2">
    <location>
        <begin position="299"/>
        <end position="473"/>
    </location>
</feature>
<dbReference type="OrthoDB" id="9791620at2"/>
<dbReference type="RefSeq" id="WP_022771641.1">
    <property type="nucleotide sequence ID" value="NC_022576.1"/>
</dbReference>
<dbReference type="InterPro" id="IPR038729">
    <property type="entry name" value="Rad50/SbcC_AAA"/>
</dbReference>
<dbReference type="GO" id="GO:0000731">
    <property type="term" value="P:DNA synthesis involved in DNA repair"/>
    <property type="evidence" value="ECO:0007669"/>
    <property type="project" value="TreeGrafter"/>
</dbReference>
<dbReference type="GO" id="GO:0006302">
    <property type="term" value="P:double-strand break repair"/>
    <property type="evidence" value="ECO:0007669"/>
    <property type="project" value="TreeGrafter"/>
</dbReference>
<sequence>MSKMTSTNDKQFPRGAEWVRADFHLHTLKDPGASRKPFRDEYRGVNENGHDKANGFPKDWIGRLKEEQIRVAVVTNHNHFDRDEYKTLRKQGANEGILVLPGVELGMKDGGGGIHTLIVFNPDGWVDNPEHDDRIHRFLSTQFQSTPDEGTRTKDDFCHCLELLDGVKEDYFVVFAHVQSDNGLFQELQGDNLAHMINGCGKRWSERVLGLQKVKRLDVVKARWPDTQPIPALVQGSDPQCIEAVGKSDQHCYLKLGELSFDAVKFALFDHKHRVRAELPSPRQVVLLQQVRFHGGALDGLAVPFSPSLNCLIGPRGNGKSAVIECLRHALGFREGADDRYKSGLVERMLSPAGKVVVEAKDEFGREVRVERERSGQPSVYLDGQYRDISPGSVLKDILYFGQKDLSARSESFDESFLDKLLADRLDPKPQEEAALIEGVRQAARQLKETLEATEKIAALQKEKNELDAQLQVFTDKGVDKKLADMTLFDGDRQAIGAWQQALKELGTNLKESADWDDADAAFPVLKSKRSEPIAVGLAAAKAKSDEAKTTAQAALQTLREAFVTVGEALQKLAPVQDEMKQEVAELQKTLNEPQLDLELFRKKKARLDQLVKLLAAGAQRAKTEQAARDLLGAAVNKLHDFWREKFTEREAEVRRLEAALPSEIRLQTAFKGKRRAFGEFLRSKFRGSGLQAASYETMEEAFIDGRELYQARTDLEKHLSENAAMKVRSTLLESLADFLSFRTPDETVILFHQKPLGEYSLGQRATVILHILMHLQRHSVILIDQPEDDLDNETLYSHFIRQLLERKELTQFVFATHNPNIPVLGDAEQAIVCRKEGETFSFDHGSIDDKDIQQRIVTVMEGGEDAFRRRKEIYQLWKSSN</sequence>
<proteinExistence type="predicted"/>
<dbReference type="Gene3D" id="3.40.50.300">
    <property type="entry name" value="P-loop containing nucleotide triphosphate hydrolases"/>
    <property type="match status" value="2"/>
</dbReference>
<dbReference type="NCBIfam" id="NF045780">
    <property type="entry name" value="TrlF_fam_ATP"/>
    <property type="match status" value="1"/>
</dbReference>
<dbReference type="eggNOG" id="COG1196">
    <property type="taxonomic scope" value="Bacteria"/>
</dbReference>
<keyword evidence="4" id="KW-1185">Reference proteome</keyword>
<dbReference type="KEGG" id="cbx:Cenrod_0713"/>
<dbReference type="InterPro" id="IPR054787">
    <property type="entry name" value="TrlF_ATPase"/>
</dbReference>
<dbReference type="PANTHER" id="PTHR32182">
    <property type="entry name" value="DNA REPLICATION AND REPAIR PROTEIN RECF"/>
    <property type="match status" value="1"/>
</dbReference>
<dbReference type="InterPro" id="IPR016195">
    <property type="entry name" value="Pol/histidinol_Pase-like"/>
</dbReference>
<gene>
    <name evidence="3" type="ORF">Cenrod_0713</name>
</gene>
<feature type="coiled-coil region" evidence="1">
    <location>
        <begin position="437"/>
        <end position="477"/>
    </location>
</feature>
<dbReference type="HOGENOM" id="CLU_006611_1_0_4"/>
<evidence type="ECO:0000256" key="1">
    <source>
        <dbReference type="SAM" id="Coils"/>
    </source>
</evidence>
<dbReference type="PANTHER" id="PTHR32182:SF22">
    <property type="entry name" value="ATP-DEPENDENT ENDONUCLEASE, OLD FAMILY-RELATED"/>
    <property type="match status" value="1"/>
</dbReference>
<dbReference type="AlphaFoldDB" id="U5N699"/>
<evidence type="ECO:0000259" key="2">
    <source>
        <dbReference type="Pfam" id="PF13476"/>
    </source>
</evidence>
<evidence type="ECO:0000313" key="3">
    <source>
        <dbReference type="EMBL" id="AGX86820.1"/>
    </source>
</evidence>
<organism evidence="3 4">
    <name type="scientific">Candidatus Symbiobacter mobilis CR</name>
    <dbReference type="NCBI Taxonomy" id="946483"/>
    <lineage>
        <taxon>Bacteria</taxon>
        <taxon>Pseudomonadati</taxon>
        <taxon>Pseudomonadota</taxon>
        <taxon>Betaproteobacteria</taxon>
        <taxon>Burkholderiales</taxon>
        <taxon>Comamonadaceae</taxon>
    </lineage>
</organism>
<keyword evidence="1" id="KW-0175">Coiled coil</keyword>
<dbReference type="Proteomes" id="UP000017184">
    <property type="component" value="Chromosome"/>
</dbReference>
<dbReference type="Pfam" id="PF13476">
    <property type="entry name" value="AAA_23"/>
    <property type="match status" value="1"/>
</dbReference>
<dbReference type="STRING" id="946483.Cenrod_0713"/>
<name>U5N699_9BURK</name>
<dbReference type="Gene3D" id="3.20.20.140">
    <property type="entry name" value="Metal-dependent hydrolases"/>
    <property type="match status" value="1"/>
</dbReference>
<protein>
    <recommendedName>
        <fullName evidence="2">Rad50/SbcC-type AAA domain-containing protein</fullName>
    </recommendedName>
</protein>
<accession>U5N699</accession>
<reference evidence="3 4" key="1">
    <citation type="journal article" date="2013" name="Genome Biol.">
        <title>Genomic analysis reveals key aspects of prokaryotic symbiosis in the phototrophic consortium "Chlorochromatium aggregatum".</title>
        <authorList>
            <person name="Liu Z."/>
            <person name="Muller J."/>
            <person name="Li T."/>
            <person name="Alvey R.M."/>
            <person name="Vogl K."/>
            <person name="Frigaard N.U."/>
            <person name="Rockwell N.C."/>
            <person name="Boyd E.S."/>
            <person name="Tomsho L.P."/>
            <person name="Schuster S.C."/>
            <person name="Henke P."/>
            <person name="Rohde M."/>
            <person name="Overmann J."/>
            <person name="Bryant D.A."/>
        </authorList>
    </citation>
    <scope>NUCLEOTIDE SEQUENCE [LARGE SCALE GENOMIC DNA]</scope>
    <source>
        <strain evidence="3">CR</strain>
    </source>
</reference>
<dbReference type="SUPFAM" id="SSF89550">
    <property type="entry name" value="PHP domain-like"/>
    <property type="match status" value="1"/>
</dbReference>
<dbReference type="EMBL" id="CP004885">
    <property type="protein sequence ID" value="AGX86820.1"/>
    <property type="molecule type" value="Genomic_DNA"/>
</dbReference>
<dbReference type="InterPro" id="IPR027417">
    <property type="entry name" value="P-loop_NTPase"/>
</dbReference>